<evidence type="ECO:0000313" key="6">
    <source>
        <dbReference type="Proteomes" id="UP000095023"/>
    </source>
</evidence>
<dbReference type="GO" id="GO:0005794">
    <property type="term" value="C:Golgi apparatus"/>
    <property type="evidence" value="ECO:0007669"/>
    <property type="project" value="UniProtKB-ARBA"/>
</dbReference>
<dbReference type="GO" id="GO:0015031">
    <property type="term" value="P:protein transport"/>
    <property type="evidence" value="ECO:0007669"/>
    <property type="project" value="UniProtKB-KW"/>
</dbReference>
<dbReference type="Proteomes" id="UP000095023">
    <property type="component" value="Unassembled WGS sequence"/>
</dbReference>
<evidence type="ECO:0000256" key="2">
    <source>
        <dbReference type="ARBA" id="ARBA00022927"/>
    </source>
</evidence>
<feature type="domain" description="Mon2/Sec7/BIG1-like HUS" evidence="3">
    <location>
        <begin position="201"/>
        <end position="354"/>
    </location>
</feature>
<keyword evidence="1" id="KW-0813">Transport</keyword>
<dbReference type="OrthoDB" id="294853at2759"/>
<dbReference type="InterPro" id="IPR032691">
    <property type="entry name" value="Mon2/Sec7/BIG1-like_HUS"/>
</dbReference>
<keyword evidence="6" id="KW-1185">Reference proteome</keyword>
<dbReference type="InterPro" id="IPR032629">
    <property type="entry name" value="DCB_dom"/>
</dbReference>
<accession>A0A1E4TJ01</accession>
<evidence type="ECO:0000259" key="4">
    <source>
        <dbReference type="Pfam" id="PF16213"/>
    </source>
</evidence>
<reference evidence="6" key="1">
    <citation type="submission" date="2016-02" db="EMBL/GenBank/DDBJ databases">
        <title>Comparative genomics of biotechnologically important yeasts.</title>
        <authorList>
            <consortium name="DOE Joint Genome Institute"/>
            <person name="Riley R."/>
            <person name="Haridas S."/>
            <person name="Wolfe K.H."/>
            <person name="Lopes M.R."/>
            <person name="Hittinger C.T."/>
            <person name="Goker M."/>
            <person name="Salamov A."/>
            <person name="Wisecaver J."/>
            <person name="Long T.M."/>
            <person name="Aerts A.L."/>
            <person name="Barry K."/>
            <person name="Choi C."/>
            <person name="Clum A."/>
            <person name="Coughlan A.Y."/>
            <person name="Deshpande S."/>
            <person name="Douglass A.P."/>
            <person name="Hanson S.J."/>
            <person name="Klenk H.-P."/>
            <person name="Labutti K."/>
            <person name="Lapidus A."/>
            <person name="Lindquist E."/>
            <person name="Lipzen A."/>
            <person name="Meier-Kolthoff J.P."/>
            <person name="Ohm R.A."/>
            <person name="Otillar R.P."/>
            <person name="Pangilinan J."/>
            <person name="Peng Y."/>
            <person name="Rokas A."/>
            <person name="Rosa C.A."/>
            <person name="Scheuner C."/>
            <person name="Sibirny A.A."/>
            <person name="Slot J.C."/>
            <person name="Stielow J.B."/>
            <person name="Sun H."/>
            <person name="Kurtzman C.P."/>
            <person name="Blackwell M."/>
            <person name="Jeffries T.W."/>
            <person name="Grigoriev I.V."/>
        </authorList>
    </citation>
    <scope>NUCLEOTIDE SEQUENCE [LARGE SCALE GENOMIC DNA]</scope>
    <source>
        <strain evidence="6">NRRL Y-17796</strain>
    </source>
</reference>
<dbReference type="Pfam" id="PF16213">
    <property type="entry name" value="DCB"/>
    <property type="match status" value="1"/>
</dbReference>
<name>A0A1E4TJ01_9ASCO</name>
<sequence length="1574" mass="177574">MSVLPSIIADLNTLASEARRNSELQIAAEASMAEIQALQVRYKDDKSVLSVLASKPHFTAPFFIACISTKSQRSLGVALRSMHRLVQTSAVSTESLDALQEALQSAASVGSAEDLLKVIQTLPPLLENYPDHSTDTYLGKLFRICIAALRLKSSVVRSTANATIQQMVMLVFDRVTPADTFEKTIPLNIDSNSPIYVTHQAYDAYRLFYDLSLFVQHPPKKSQYFDIPAIPEGIAFELIETILTNHYTMFLSHKEFIFIVQTSLVPAVMTILADATDFPSVLRAARIMYMLILRLIPAIPEQCHMLLSLVAQIFDNDGLLPWKYCLCLEACQGIISEFSLVLELFTLDFDGKPKTPAIINLIVSFTRLSEKFFNFSLERSSSQSSILIDLPEITSVETMKQEPMFSSKVLSSCAPSIDQLDKSDPPNFPSEYLYYLLITCINVLCDGTQGYVSHFSSVLLRKQTQMHANEHAALRKSSVSLALLNPEFIQNDEALATVSQFIMSSWMYIMRIQWNYLRANIDFDLYHSIVRASQKLCQSAGIVQLNKVRNTLIYEISYLTLGSNKVEIDEIFELGNTNPTTWLTDEQFLAAIETSNSLRVTGHNILTIRALVNLSLFLGPVLGDLWYLILDTLEKTNYLIITEKRRPAVRHRRSSSSLLKPPESQPTESFDTEALDAAELRLPHVWKSFPSNRFIDLISLLFSSVTETSLKGSHSSSSNSTTVASSQYLSHKMDFYLAKLKAALLESLERVDSEDTDHSIWDNISSQFFDVLSSHQKFSPGMRLSLTQIYNICIFQLFCLIEKKPDNSSNAKAITYLFQILEKEIKAISEAIASKTISEKDFAECADSLIDTMNNLNEILNQVGVMLTVEWSELFNLMNHVLEILATPPKYEQNHKMEQFTQAAFKSVGLICNDFLSSLDPLDLKKFVIILCGFAQQSADINIALAASSFFWLVSDHISRQITLNGEKLELSTLFSSLDDAIKFLESHEDKHSQFCALWFILLYEIVQISSLPRTEIRNSAIPIFFGVIESQVKVLGPNSWKSCLNMIIINGILAYPSDKYGNGTSVLESISLILSGISQIMADYVASIPPSDEFNEVLIGILDYFSRAIGLHTTAINSHVFKAFSTILDVINQATDISIDAATVRKCWMVWEDSSIYEQHDLTVDLAGYHLGVFKHLLKLSRTSNYEFDAQESLVLFEKALIFPYDTAITSDLQRPSVLQNSVLSLLKDLLKDKENTAMVALRLISLSILPFTKGALVRDKQTKGDPTYLALSVQALKIFKELYENPESKARIMESNVNYDVLSLLLVPVGGTLKETVEIRATAIKLFTQLVEGFLTIQHHDHSSDFWKTISRFLVSILSSGHKLKEMNVDEHSEEQDFEYLTEVFTSLNPQILRGDVPEKEMILLVNSFYEQSFLSSTTEVALGLEKDFPFNELAKAPLFGRSLTKKAGETKCCIFCFNELVNFALKCNVKLYRNMAYSRAAWKCAVILRWYWIEQPLRGRQPLLRWQKDDLTETLNIVARACVSDRTAAQEFGKLVPFITRCLSVPRVDQDILRPFEEVLKQIYYQNMQVA</sequence>
<proteinExistence type="predicted"/>
<evidence type="ECO:0000259" key="3">
    <source>
        <dbReference type="Pfam" id="PF12783"/>
    </source>
</evidence>
<organism evidence="5 6">
    <name type="scientific">Tortispora caseinolytica NRRL Y-17796</name>
    <dbReference type="NCBI Taxonomy" id="767744"/>
    <lineage>
        <taxon>Eukaryota</taxon>
        <taxon>Fungi</taxon>
        <taxon>Dikarya</taxon>
        <taxon>Ascomycota</taxon>
        <taxon>Saccharomycotina</taxon>
        <taxon>Trigonopsidomycetes</taxon>
        <taxon>Trigonopsidales</taxon>
        <taxon>Trigonopsidaceae</taxon>
        <taxon>Tortispora</taxon>
    </lineage>
</organism>
<protein>
    <submittedName>
        <fullName evidence="5">Uncharacterized protein</fullName>
    </submittedName>
</protein>
<keyword evidence="2" id="KW-0653">Protein transport</keyword>
<gene>
    <name evidence="5" type="ORF">CANCADRAFT_75413</name>
</gene>
<feature type="domain" description="Mon2/Sec7/BIG1-like dimerisation and cyclophilin-binding" evidence="4">
    <location>
        <begin position="4"/>
        <end position="176"/>
    </location>
</feature>
<evidence type="ECO:0000313" key="5">
    <source>
        <dbReference type="EMBL" id="ODV91740.1"/>
    </source>
</evidence>
<dbReference type="Pfam" id="PF12783">
    <property type="entry name" value="Sec7-like_HUS"/>
    <property type="match status" value="1"/>
</dbReference>
<evidence type="ECO:0000256" key="1">
    <source>
        <dbReference type="ARBA" id="ARBA00022448"/>
    </source>
</evidence>
<dbReference type="EMBL" id="KV453841">
    <property type="protein sequence ID" value="ODV91740.1"/>
    <property type="molecule type" value="Genomic_DNA"/>
</dbReference>